<organism evidence="10 11">
    <name type="scientific">Thalassotalea fonticola</name>
    <dbReference type="NCBI Taxonomy" id="3065649"/>
    <lineage>
        <taxon>Bacteria</taxon>
        <taxon>Pseudomonadati</taxon>
        <taxon>Pseudomonadota</taxon>
        <taxon>Gammaproteobacteria</taxon>
        <taxon>Alteromonadales</taxon>
        <taxon>Colwelliaceae</taxon>
        <taxon>Thalassotalea</taxon>
    </lineage>
</organism>
<feature type="transmembrane region" description="Helical" evidence="8">
    <location>
        <begin position="249"/>
        <end position="270"/>
    </location>
</feature>
<feature type="transmembrane region" description="Helical" evidence="8">
    <location>
        <begin position="366"/>
        <end position="382"/>
    </location>
</feature>
<evidence type="ECO:0000259" key="9">
    <source>
        <dbReference type="PROSITE" id="PS50850"/>
    </source>
</evidence>
<name>A0ABZ0GRP8_9GAMM</name>
<keyword evidence="3 8" id="KW-0813">Transport</keyword>
<evidence type="ECO:0000256" key="5">
    <source>
        <dbReference type="ARBA" id="ARBA00022692"/>
    </source>
</evidence>
<feature type="transmembrane region" description="Helical" evidence="8">
    <location>
        <begin position="340"/>
        <end position="360"/>
    </location>
</feature>
<keyword evidence="6 8" id="KW-1133">Transmembrane helix</keyword>
<dbReference type="EMBL" id="CP136600">
    <property type="protein sequence ID" value="WOH38345.1"/>
    <property type="molecule type" value="Genomic_DNA"/>
</dbReference>
<keyword evidence="8" id="KW-0997">Cell inner membrane</keyword>
<dbReference type="CDD" id="cd17320">
    <property type="entry name" value="MFS_MdfA_MDR_like"/>
    <property type="match status" value="1"/>
</dbReference>
<comment type="similarity">
    <text evidence="2 8">Belongs to the major facilitator superfamily. Bcr/CmlA family.</text>
</comment>
<keyword evidence="4" id="KW-1003">Cell membrane</keyword>
<evidence type="ECO:0000256" key="3">
    <source>
        <dbReference type="ARBA" id="ARBA00022448"/>
    </source>
</evidence>
<sequence length="392" mass="42790">MQKLKMLPVLMLMVIFSPLAIDIFLPALPLMADNFSVSLPTMQWSISIFMLSMGIGQLFTGPLTDKYGRKPIALVGIVIYALSSLLTVYAASIELHLISRLLQGFGTCAVAVAAFSVVRDKFDAIQSGIMYSYLNGLICCIPALAPILGSWLTQTFNWQSNFVFLILYAVVAGFLVAYYLTETNQTTVEQRRLINPFKISRYKSVITNKVFLFHGVVVMIAMGVILAYVSSSPAWLMVELKLNQNEFVFWFSLNAVINIIACVTAPKILIRKGAARTISIGLITLFSGGLLMLVLQPLHTPIAFMFPVMLSSIGFSLVMGTCAGQALAAFGDKAGTASALLGFLQMSGAALLAGVVQMLPISISEQISLLMLMFAPLMYIWFSKKGRQTVLV</sequence>
<evidence type="ECO:0000256" key="2">
    <source>
        <dbReference type="ARBA" id="ARBA00006236"/>
    </source>
</evidence>
<feature type="domain" description="Major facilitator superfamily (MFS) profile" evidence="9">
    <location>
        <begin position="6"/>
        <end position="392"/>
    </location>
</feature>
<dbReference type="SUPFAM" id="SSF103473">
    <property type="entry name" value="MFS general substrate transporter"/>
    <property type="match status" value="1"/>
</dbReference>
<evidence type="ECO:0000256" key="7">
    <source>
        <dbReference type="ARBA" id="ARBA00023136"/>
    </source>
</evidence>
<feature type="transmembrane region" description="Helical" evidence="8">
    <location>
        <begin position="130"/>
        <end position="152"/>
    </location>
</feature>
<evidence type="ECO:0000256" key="4">
    <source>
        <dbReference type="ARBA" id="ARBA00022475"/>
    </source>
</evidence>
<dbReference type="PROSITE" id="PS50850">
    <property type="entry name" value="MFS"/>
    <property type="match status" value="1"/>
</dbReference>
<keyword evidence="11" id="KW-1185">Reference proteome</keyword>
<proteinExistence type="inferred from homology"/>
<gene>
    <name evidence="10" type="ORF">RI844_03675</name>
</gene>
<dbReference type="PANTHER" id="PTHR23502">
    <property type="entry name" value="MAJOR FACILITATOR SUPERFAMILY"/>
    <property type="match status" value="1"/>
</dbReference>
<accession>A0ABZ0GRP8</accession>
<feature type="transmembrane region" description="Helical" evidence="8">
    <location>
        <begin position="210"/>
        <end position="229"/>
    </location>
</feature>
<comment type="subcellular location">
    <subcellularLocation>
        <location evidence="8">Cell inner membrane</location>
        <topology evidence="8">Multi-pass membrane protein</topology>
    </subcellularLocation>
    <subcellularLocation>
        <location evidence="1">Cell membrane</location>
        <topology evidence="1">Multi-pass membrane protein</topology>
    </subcellularLocation>
</comment>
<evidence type="ECO:0000256" key="8">
    <source>
        <dbReference type="RuleBase" id="RU365088"/>
    </source>
</evidence>
<keyword evidence="7 8" id="KW-0472">Membrane</keyword>
<dbReference type="InterPro" id="IPR020846">
    <property type="entry name" value="MFS_dom"/>
</dbReference>
<feature type="transmembrane region" description="Helical" evidence="8">
    <location>
        <begin position="304"/>
        <end position="328"/>
    </location>
</feature>
<reference evidence="10 11" key="1">
    <citation type="submission" date="2023-09" db="EMBL/GenBank/DDBJ databases">
        <authorList>
            <person name="Qi X."/>
        </authorList>
    </citation>
    <scope>NUCLEOTIDE SEQUENCE [LARGE SCALE GENOMIC DNA]</scope>
    <source>
        <strain evidence="10 11">S1-1</strain>
    </source>
</reference>
<feature type="transmembrane region" description="Helical" evidence="8">
    <location>
        <begin position="158"/>
        <end position="181"/>
    </location>
</feature>
<dbReference type="PANTHER" id="PTHR23502:SF70">
    <property type="entry name" value="BCR_CFLA FAMILY EFFLUX TRANSPORTER"/>
    <property type="match status" value="1"/>
</dbReference>
<evidence type="ECO:0000313" key="11">
    <source>
        <dbReference type="Proteomes" id="UP001301442"/>
    </source>
</evidence>
<evidence type="ECO:0000256" key="1">
    <source>
        <dbReference type="ARBA" id="ARBA00004651"/>
    </source>
</evidence>
<feature type="transmembrane region" description="Helical" evidence="8">
    <location>
        <begin position="42"/>
        <end position="60"/>
    </location>
</feature>
<feature type="transmembrane region" description="Helical" evidence="8">
    <location>
        <begin position="72"/>
        <end position="91"/>
    </location>
</feature>
<evidence type="ECO:0000256" key="6">
    <source>
        <dbReference type="ARBA" id="ARBA00022989"/>
    </source>
</evidence>
<keyword evidence="5 8" id="KW-0812">Transmembrane</keyword>
<dbReference type="InterPro" id="IPR011701">
    <property type="entry name" value="MFS"/>
</dbReference>
<feature type="transmembrane region" description="Helical" evidence="8">
    <location>
        <begin position="7"/>
        <end position="30"/>
    </location>
</feature>
<dbReference type="Pfam" id="PF07690">
    <property type="entry name" value="MFS_1"/>
    <property type="match status" value="1"/>
</dbReference>
<dbReference type="InterPro" id="IPR004812">
    <property type="entry name" value="Efflux_drug-R_Bcr/CmlA"/>
</dbReference>
<dbReference type="Gene3D" id="1.20.1720.10">
    <property type="entry name" value="Multidrug resistance protein D"/>
    <property type="match status" value="1"/>
</dbReference>
<dbReference type="Proteomes" id="UP001301442">
    <property type="component" value="Chromosome"/>
</dbReference>
<dbReference type="InterPro" id="IPR036259">
    <property type="entry name" value="MFS_trans_sf"/>
</dbReference>
<feature type="transmembrane region" description="Helical" evidence="8">
    <location>
        <begin position="97"/>
        <end position="118"/>
    </location>
</feature>
<dbReference type="NCBIfam" id="TIGR00710">
    <property type="entry name" value="efflux_Bcr_CflA"/>
    <property type="match status" value="1"/>
</dbReference>
<evidence type="ECO:0000313" key="10">
    <source>
        <dbReference type="EMBL" id="WOH38345.1"/>
    </source>
</evidence>
<protein>
    <recommendedName>
        <fullName evidence="8">Bcr/CflA family efflux transporter</fullName>
    </recommendedName>
</protein>
<dbReference type="RefSeq" id="WP_348397116.1">
    <property type="nucleotide sequence ID" value="NZ_CP136600.1"/>
</dbReference>
<feature type="transmembrane region" description="Helical" evidence="8">
    <location>
        <begin position="277"/>
        <end position="298"/>
    </location>
</feature>